<accession>A0A0C3GJG3</accession>
<evidence type="ECO:0000313" key="1">
    <source>
        <dbReference type="EMBL" id="KIM90786.1"/>
    </source>
</evidence>
<sequence length="84" mass="9460">MIDCYQKTYATRGSPTFSYSTDLRAPPINAMMMAFRILRQLVPMIDLLAHLPGIIGHLQHLALSSLPLQAGNTHKQELRHSRGF</sequence>
<dbReference type="Proteomes" id="UP000054166">
    <property type="component" value="Unassembled WGS sequence"/>
</dbReference>
<name>A0A0C3GJG3_PILCF</name>
<dbReference type="EMBL" id="KN832972">
    <property type="protein sequence ID" value="KIM90786.1"/>
    <property type="molecule type" value="Genomic_DNA"/>
</dbReference>
<evidence type="ECO:0000313" key="2">
    <source>
        <dbReference type="Proteomes" id="UP000054166"/>
    </source>
</evidence>
<keyword evidence="2" id="KW-1185">Reference proteome</keyword>
<gene>
    <name evidence="1" type="ORF">PILCRDRAFT_811263</name>
</gene>
<dbReference type="AlphaFoldDB" id="A0A0C3GJG3"/>
<proteinExistence type="predicted"/>
<organism evidence="1 2">
    <name type="scientific">Piloderma croceum (strain F 1598)</name>
    <dbReference type="NCBI Taxonomy" id="765440"/>
    <lineage>
        <taxon>Eukaryota</taxon>
        <taxon>Fungi</taxon>
        <taxon>Dikarya</taxon>
        <taxon>Basidiomycota</taxon>
        <taxon>Agaricomycotina</taxon>
        <taxon>Agaricomycetes</taxon>
        <taxon>Agaricomycetidae</taxon>
        <taxon>Atheliales</taxon>
        <taxon>Atheliaceae</taxon>
        <taxon>Piloderma</taxon>
    </lineage>
</organism>
<reference evidence="2" key="2">
    <citation type="submission" date="2015-01" db="EMBL/GenBank/DDBJ databases">
        <title>Evolutionary Origins and Diversification of the Mycorrhizal Mutualists.</title>
        <authorList>
            <consortium name="DOE Joint Genome Institute"/>
            <consortium name="Mycorrhizal Genomics Consortium"/>
            <person name="Kohler A."/>
            <person name="Kuo A."/>
            <person name="Nagy L.G."/>
            <person name="Floudas D."/>
            <person name="Copeland A."/>
            <person name="Barry K.W."/>
            <person name="Cichocki N."/>
            <person name="Veneault-Fourrey C."/>
            <person name="LaButti K."/>
            <person name="Lindquist E.A."/>
            <person name="Lipzen A."/>
            <person name="Lundell T."/>
            <person name="Morin E."/>
            <person name="Murat C."/>
            <person name="Riley R."/>
            <person name="Ohm R."/>
            <person name="Sun H."/>
            <person name="Tunlid A."/>
            <person name="Henrissat B."/>
            <person name="Grigoriev I.V."/>
            <person name="Hibbett D.S."/>
            <person name="Martin F."/>
        </authorList>
    </citation>
    <scope>NUCLEOTIDE SEQUENCE [LARGE SCALE GENOMIC DNA]</scope>
    <source>
        <strain evidence="2">F 1598</strain>
    </source>
</reference>
<dbReference type="InParanoid" id="A0A0C3GJG3"/>
<reference evidence="1 2" key="1">
    <citation type="submission" date="2014-04" db="EMBL/GenBank/DDBJ databases">
        <authorList>
            <consortium name="DOE Joint Genome Institute"/>
            <person name="Kuo A."/>
            <person name="Tarkka M."/>
            <person name="Buscot F."/>
            <person name="Kohler A."/>
            <person name="Nagy L.G."/>
            <person name="Floudas D."/>
            <person name="Copeland A."/>
            <person name="Barry K.W."/>
            <person name="Cichocki N."/>
            <person name="Veneault-Fourrey C."/>
            <person name="LaButti K."/>
            <person name="Lindquist E.A."/>
            <person name="Lipzen A."/>
            <person name="Lundell T."/>
            <person name="Morin E."/>
            <person name="Murat C."/>
            <person name="Sun H."/>
            <person name="Tunlid A."/>
            <person name="Henrissat B."/>
            <person name="Grigoriev I.V."/>
            <person name="Hibbett D.S."/>
            <person name="Martin F."/>
            <person name="Nordberg H.P."/>
            <person name="Cantor M.N."/>
            <person name="Hua S.X."/>
        </authorList>
    </citation>
    <scope>NUCLEOTIDE SEQUENCE [LARGE SCALE GENOMIC DNA]</scope>
    <source>
        <strain evidence="1 2">F 1598</strain>
    </source>
</reference>
<dbReference type="HOGENOM" id="CLU_2528242_0_0_1"/>
<protein>
    <submittedName>
        <fullName evidence="1">Uncharacterized protein</fullName>
    </submittedName>
</protein>